<evidence type="ECO:0000259" key="5">
    <source>
        <dbReference type="Pfam" id="PF02737"/>
    </source>
</evidence>
<organism evidence="6 7">
    <name type="scientific">Salimicrobium album</name>
    <dbReference type="NCBI Taxonomy" id="50717"/>
    <lineage>
        <taxon>Bacteria</taxon>
        <taxon>Bacillati</taxon>
        <taxon>Bacillota</taxon>
        <taxon>Bacilli</taxon>
        <taxon>Bacillales</taxon>
        <taxon>Bacillaceae</taxon>
        <taxon>Salimicrobium</taxon>
    </lineage>
</organism>
<dbReference type="Proteomes" id="UP000198647">
    <property type="component" value="Unassembled WGS sequence"/>
</dbReference>
<evidence type="ECO:0000259" key="4">
    <source>
        <dbReference type="Pfam" id="PF00725"/>
    </source>
</evidence>
<dbReference type="InterPro" id="IPR006176">
    <property type="entry name" value="3-OHacyl-CoA_DH_NAD-bd"/>
</dbReference>
<accession>A0A1H3GXK6</accession>
<dbReference type="EMBL" id="FNOS01000005">
    <property type="protein sequence ID" value="SDY07705.1"/>
    <property type="molecule type" value="Genomic_DNA"/>
</dbReference>
<dbReference type="InterPro" id="IPR022694">
    <property type="entry name" value="3-OHacyl-CoA_DH"/>
</dbReference>
<dbReference type="SUPFAM" id="SSF51735">
    <property type="entry name" value="NAD(P)-binding Rossmann-fold domains"/>
    <property type="match status" value="1"/>
</dbReference>
<evidence type="ECO:0000256" key="1">
    <source>
        <dbReference type="ARBA" id="ARBA00005086"/>
    </source>
</evidence>
<dbReference type="Gene3D" id="3.40.50.720">
    <property type="entry name" value="NAD(P)-binding Rossmann-like Domain"/>
    <property type="match status" value="1"/>
</dbReference>
<keyword evidence="3" id="KW-0560">Oxidoreductase</keyword>
<reference evidence="6 7" key="1">
    <citation type="submission" date="2016-10" db="EMBL/GenBank/DDBJ databases">
        <authorList>
            <person name="Varghese N."/>
            <person name="Submissions S."/>
        </authorList>
    </citation>
    <scope>NUCLEOTIDE SEQUENCE [LARGE SCALE GENOMIC DNA]</scope>
    <source>
        <strain evidence="6 7">DSM 20748</strain>
    </source>
</reference>
<evidence type="ECO:0000256" key="2">
    <source>
        <dbReference type="ARBA" id="ARBA00009463"/>
    </source>
</evidence>
<dbReference type="InterPro" id="IPR013328">
    <property type="entry name" value="6PGD_dom2"/>
</dbReference>
<dbReference type="PIRSF" id="PIRSF000105">
    <property type="entry name" value="HCDH"/>
    <property type="match status" value="1"/>
</dbReference>
<gene>
    <name evidence="6" type="ORF">SAMN04488081_1974</name>
</gene>
<dbReference type="InterPro" id="IPR036291">
    <property type="entry name" value="NAD(P)-bd_dom_sf"/>
</dbReference>
<feature type="domain" description="3-hydroxyacyl-CoA dehydrogenase NAD binding" evidence="5">
    <location>
        <begin position="8"/>
        <end position="187"/>
    </location>
</feature>
<evidence type="ECO:0000313" key="7">
    <source>
        <dbReference type="Proteomes" id="UP000198647"/>
    </source>
</evidence>
<name>A0A1H3GXK6_9BACI</name>
<dbReference type="Gene3D" id="1.10.1040.10">
    <property type="entry name" value="N-(1-d-carboxylethyl)-l-norvaline Dehydrogenase, domain 2"/>
    <property type="match status" value="1"/>
</dbReference>
<feature type="domain" description="3-hydroxyacyl-CoA dehydrogenase C-terminal" evidence="4">
    <location>
        <begin position="191"/>
        <end position="287"/>
    </location>
</feature>
<dbReference type="PANTHER" id="PTHR48075">
    <property type="entry name" value="3-HYDROXYACYL-COA DEHYDROGENASE FAMILY PROTEIN"/>
    <property type="match status" value="1"/>
</dbReference>
<comment type="pathway">
    <text evidence="1">Lipid metabolism; butanoate metabolism.</text>
</comment>
<dbReference type="PANTHER" id="PTHR48075:SF5">
    <property type="entry name" value="3-HYDROXYBUTYRYL-COA DEHYDROGENASE"/>
    <property type="match status" value="1"/>
</dbReference>
<evidence type="ECO:0000256" key="3">
    <source>
        <dbReference type="ARBA" id="ARBA00023002"/>
    </source>
</evidence>
<evidence type="ECO:0000313" key="6">
    <source>
        <dbReference type="EMBL" id="SDY07705.1"/>
    </source>
</evidence>
<proteinExistence type="inferred from homology"/>
<dbReference type="PROSITE" id="PS00067">
    <property type="entry name" value="3HCDH"/>
    <property type="match status" value="1"/>
</dbReference>
<dbReference type="InterPro" id="IPR006180">
    <property type="entry name" value="3-OHacyl-CoA_DH_CS"/>
</dbReference>
<keyword evidence="7" id="KW-1185">Reference proteome</keyword>
<protein>
    <submittedName>
        <fullName evidence="6">3-hydroxyacyl-CoA dehydrogenase</fullName>
    </submittedName>
</protein>
<sequence>METNSIQNVAVLGAGSMGQQIAMLSALGGFTTYLQDIDGESLSKAGQSLEARMDDWVKKEKISGEIKQAAFDKLQMTTNLKEAVENADIVIEAVVEKLDVKQEVFAELDKLAPKETILATNSSSIVNSKVAEVTERPEKVVNMHFFFPPLVMDCVEVVKSDQTSDETANAAVKFCEQLGRTAVLLEKEIYGFIANRLLFAISNEALYLYENGYADFEDIDIITKKALGHPLGPFELMDLSGIDVGYYANKQLYEETGDPKDKPAKSVEEKVKAGNLGRKTGRGWYEYSGNKKVKK</sequence>
<dbReference type="RefSeq" id="WP_093107459.1">
    <property type="nucleotide sequence ID" value="NZ_FNOS01000005.1"/>
</dbReference>
<dbReference type="SUPFAM" id="SSF48179">
    <property type="entry name" value="6-phosphogluconate dehydrogenase C-terminal domain-like"/>
    <property type="match status" value="1"/>
</dbReference>
<comment type="caution">
    <text evidence="6">The sequence shown here is derived from an EMBL/GenBank/DDBJ whole genome shotgun (WGS) entry which is preliminary data.</text>
</comment>
<dbReference type="Pfam" id="PF00725">
    <property type="entry name" value="3HCDH"/>
    <property type="match status" value="1"/>
</dbReference>
<dbReference type="InterPro" id="IPR006108">
    <property type="entry name" value="3HC_DH_C"/>
</dbReference>
<dbReference type="Pfam" id="PF02737">
    <property type="entry name" value="3HCDH_N"/>
    <property type="match status" value="1"/>
</dbReference>
<comment type="similarity">
    <text evidence="2">Belongs to the 3-hydroxyacyl-CoA dehydrogenase family.</text>
</comment>
<dbReference type="InterPro" id="IPR008927">
    <property type="entry name" value="6-PGluconate_DH-like_C_sf"/>
</dbReference>